<name>A0A022PFB6_9GAMM</name>
<comment type="caution">
    <text evidence="1">The sequence shown here is derived from an EMBL/GenBank/DDBJ whole genome shotgun (WGS) entry which is preliminary data.</text>
</comment>
<gene>
    <name evidence="1" type="ORF">BA1DRAFT_03290</name>
</gene>
<dbReference type="InterPro" id="IPR020353">
    <property type="entry name" value="Toxin_YafO"/>
</dbReference>
<evidence type="ECO:0000313" key="1">
    <source>
        <dbReference type="EMBL" id="EYU14224.1"/>
    </source>
</evidence>
<accession>A0A022PFB6</accession>
<reference evidence="1 2" key="1">
    <citation type="submission" date="2014-03" db="EMBL/GenBank/DDBJ databases">
        <title>Draft Genome of Photorhabdus luminescens BA1, an Egyptian Isolate.</title>
        <authorList>
            <person name="Ghazal S."/>
            <person name="Hurst S.G.IV."/>
            <person name="Morris K."/>
            <person name="Thomas K."/>
            <person name="Tisa L.S."/>
        </authorList>
    </citation>
    <scope>NUCLEOTIDE SEQUENCE [LARGE SCALE GENOMIC DNA]</scope>
    <source>
        <strain evidence="1 2">BA1</strain>
    </source>
</reference>
<dbReference type="RefSeq" id="WP_036781051.1">
    <property type="nucleotide sequence ID" value="NZ_CAWLTM010000061.1"/>
</dbReference>
<dbReference type="Proteomes" id="UP000023464">
    <property type="component" value="Unassembled WGS sequence"/>
</dbReference>
<keyword evidence="2" id="KW-1185">Reference proteome</keyword>
<sequence>MGVSVTVHEDVEFHEVAIVYAKLLEHWKRTALLPSVFGRDGQWEHNSRTLDSNIYKLHIRMPDEIPWEKYKPQIDRCSDNYLVYVQHWMDSKSFQVISIMSPKAHELAKTSFLTELERRAEEFHSI</sequence>
<dbReference type="AlphaFoldDB" id="A0A022PFB6"/>
<organism evidence="1 2">
    <name type="scientific">Photorhabdus aegyptia</name>
    <dbReference type="NCBI Taxonomy" id="2805098"/>
    <lineage>
        <taxon>Bacteria</taxon>
        <taxon>Pseudomonadati</taxon>
        <taxon>Pseudomonadota</taxon>
        <taxon>Gammaproteobacteria</taxon>
        <taxon>Enterobacterales</taxon>
        <taxon>Morganellaceae</taxon>
        <taxon>Photorhabdus</taxon>
    </lineage>
</organism>
<dbReference type="EMBL" id="JFGV01000054">
    <property type="protein sequence ID" value="EYU14224.1"/>
    <property type="molecule type" value="Genomic_DNA"/>
</dbReference>
<protein>
    <submittedName>
        <fullName evidence="1">Toxin YafO, type II toxin-antitoxin system</fullName>
    </submittedName>
</protein>
<dbReference type="Pfam" id="PF13957">
    <property type="entry name" value="YafO_toxin"/>
    <property type="match status" value="1"/>
</dbReference>
<evidence type="ECO:0000313" key="2">
    <source>
        <dbReference type="Proteomes" id="UP000023464"/>
    </source>
</evidence>
<proteinExistence type="predicted"/>